<dbReference type="InterPro" id="IPR036615">
    <property type="entry name" value="Mur_ligase_C_dom_sf"/>
</dbReference>
<dbReference type="InterPro" id="IPR001645">
    <property type="entry name" value="Folylpolyglutamate_synth"/>
</dbReference>
<keyword evidence="4 12" id="KW-0436">Ligase</keyword>
<keyword evidence="6" id="KW-0547">Nucleotide-binding</keyword>
<dbReference type="Gene3D" id="3.40.1190.10">
    <property type="entry name" value="Mur-like, catalytic domain"/>
    <property type="match status" value="1"/>
</dbReference>
<feature type="domain" description="Mur ligase C-terminal" evidence="10">
    <location>
        <begin position="294"/>
        <end position="413"/>
    </location>
</feature>
<dbReference type="GO" id="GO:0004326">
    <property type="term" value="F:tetrahydrofolylpolyglutamate synthase activity"/>
    <property type="evidence" value="ECO:0007669"/>
    <property type="project" value="UniProtKB-EC"/>
</dbReference>
<evidence type="ECO:0000256" key="7">
    <source>
        <dbReference type="ARBA" id="ARBA00022840"/>
    </source>
</evidence>
<proteinExistence type="inferred from homology"/>
<name>A0A645CQZ2_9ZZZZ</name>
<dbReference type="AlphaFoldDB" id="A0A645CQZ2"/>
<dbReference type="PROSITE" id="PS01011">
    <property type="entry name" value="FOLYLPOLYGLU_SYNT_1"/>
    <property type="match status" value="1"/>
</dbReference>
<dbReference type="NCBIfam" id="TIGR01499">
    <property type="entry name" value="folC"/>
    <property type="match status" value="1"/>
</dbReference>
<evidence type="ECO:0000256" key="4">
    <source>
        <dbReference type="ARBA" id="ARBA00022598"/>
    </source>
</evidence>
<dbReference type="Pfam" id="PF08245">
    <property type="entry name" value="Mur_ligase_M"/>
    <property type="match status" value="1"/>
</dbReference>
<accession>A0A645CQZ2</accession>
<dbReference type="SUPFAM" id="SSF53244">
    <property type="entry name" value="MurD-like peptide ligases, peptide-binding domain"/>
    <property type="match status" value="1"/>
</dbReference>
<comment type="caution">
    <text evidence="12">The sequence shown here is derived from an EMBL/GenBank/DDBJ whole genome shotgun (WGS) entry which is preliminary data.</text>
</comment>
<dbReference type="GO" id="GO:0046872">
    <property type="term" value="F:metal ion binding"/>
    <property type="evidence" value="ECO:0007669"/>
    <property type="project" value="UniProtKB-KW"/>
</dbReference>
<dbReference type="Pfam" id="PF02875">
    <property type="entry name" value="Mur_ligase_C"/>
    <property type="match status" value="1"/>
</dbReference>
<evidence type="ECO:0000256" key="1">
    <source>
        <dbReference type="ARBA" id="ARBA00001946"/>
    </source>
</evidence>
<dbReference type="PANTHER" id="PTHR11136:SF0">
    <property type="entry name" value="DIHYDROFOLATE SYNTHETASE-RELATED"/>
    <property type="match status" value="1"/>
</dbReference>
<dbReference type="FunFam" id="3.40.1190.10:FF:000011">
    <property type="entry name" value="Folylpolyglutamate synthase/dihydrofolate synthase"/>
    <property type="match status" value="1"/>
</dbReference>
<keyword evidence="8" id="KW-0460">Magnesium</keyword>
<evidence type="ECO:0000259" key="10">
    <source>
        <dbReference type="Pfam" id="PF02875"/>
    </source>
</evidence>
<comment type="catalytic activity">
    <reaction evidence="9">
        <text>(6S)-5,6,7,8-tetrahydrofolyl-(gamma-L-Glu)(n) + L-glutamate + ATP = (6S)-5,6,7,8-tetrahydrofolyl-(gamma-L-Glu)(n+1) + ADP + phosphate + H(+)</text>
        <dbReference type="Rhea" id="RHEA:10580"/>
        <dbReference type="Rhea" id="RHEA-COMP:14738"/>
        <dbReference type="Rhea" id="RHEA-COMP:14740"/>
        <dbReference type="ChEBI" id="CHEBI:15378"/>
        <dbReference type="ChEBI" id="CHEBI:29985"/>
        <dbReference type="ChEBI" id="CHEBI:30616"/>
        <dbReference type="ChEBI" id="CHEBI:43474"/>
        <dbReference type="ChEBI" id="CHEBI:141005"/>
        <dbReference type="ChEBI" id="CHEBI:456216"/>
        <dbReference type="EC" id="6.3.2.17"/>
    </reaction>
</comment>
<feature type="domain" description="Mur ligase central" evidence="11">
    <location>
        <begin position="45"/>
        <end position="266"/>
    </location>
</feature>
<dbReference type="InterPro" id="IPR004101">
    <property type="entry name" value="Mur_ligase_C"/>
</dbReference>
<evidence type="ECO:0000313" key="12">
    <source>
        <dbReference type="EMBL" id="MPM79341.1"/>
    </source>
</evidence>
<evidence type="ECO:0000256" key="6">
    <source>
        <dbReference type="ARBA" id="ARBA00022741"/>
    </source>
</evidence>
<protein>
    <recommendedName>
        <fullName evidence="3">tetrahydrofolate synthase</fullName>
        <ecNumber evidence="3">6.3.2.17</ecNumber>
    </recommendedName>
</protein>
<evidence type="ECO:0000259" key="11">
    <source>
        <dbReference type="Pfam" id="PF08245"/>
    </source>
</evidence>
<evidence type="ECO:0000256" key="9">
    <source>
        <dbReference type="ARBA" id="ARBA00047493"/>
    </source>
</evidence>
<dbReference type="InterPro" id="IPR036565">
    <property type="entry name" value="Mur-like_cat_sf"/>
</dbReference>
<dbReference type="InterPro" id="IPR013221">
    <property type="entry name" value="Mur_ligase_cen"/>
</dbReference>
<reference evidence="12" key="1">
    <citation type="submission" date="2019-08" db="EMBL/GenBank/DDBJ databases">
        <authorList>
            <person name="Kucharzyk K."/>
            <person name="Murdoch R.W."/>
            <person name="Higgins S."/>
            <person name="Loffler F."/>
        </authorList>
    </citation>
    <scope>NUCLEOTIDE SEQUENCE</scope>
</reference>
<dbReference type="Gene3D" id="3.90.190.20">
    <property type="entry name" value="Mur ligase, C-terminal domain"/>
    <property type="match status" value="1"/>
</dbReference>
<dbReference type="EMBL" id="VSSQ01029276">
    <property type="protein sequence ID" value="MPM79341.1"/>
    <property type="molecule type" value="Genomic_DNA"/>
</dbReference>
<evidence type="ECO:0000256" key="3">
    <source>
        <dbReference type="ARBA" id="ARBA00013025"/>
    </source>
</evidence>
<evidence type="ECO:0000256" key="5">
    <source>
        <dbReference type="ARBA" id="ARBA00022723"/>
    </source>
</evidence>
<comment type="cofactor">
    <cofactor evidence="1">
        <name>Mg(2+)</name>
        <dbReference type="ChEBI" id="CHEBI:18420"/>
    </cofactor>
</comment>
<gene>
    <name evidence="12" type="primary">fpgS_23</name>
    <name evidence="12" type="ORF">SDC9_126374</name>
</gene>
<dbReference type="InterPro" id="IPR018109">
    <property type="entry name" value="Folylpolyglutamate_synth_CS"/>
</dbReference>
<organism evidence="12">
    <name type="scientific">bioreactor metagenome</name>
    <dbReference type="NCBI Taxonomy" id="1076179"/>
    <lineage>
        <taxon>unclassified sequences</taxon>
        <taxon>metagenomes</taxon>
        <taxon>ecological metagenomes</taxon>
    </lineage>
</organism>
<dbReference type="PIRSF" id="PIRSF001563">
    <property type="entry name" value="Folylpolyglu_synth"/>
    <property type="match status" value="1"/>
</dbReference>
<comment type="similarity">
    <text evidence="2">Belongs to the folylpolyglutamate synthase family.</text>
</comment>
<sequence>MASGRADGTYLDSLSMFGIKPGLEATAELMRRVGNPEKGLAFLHIAGTNGKGSTGAMLECMLRSAGFTTGFYTSPHLVDIRERFRVNGLAVSAEDYEAISAELAEAARADTGRNFTFTYFEFTTVFAAMIFARAGVDVVVWETGMGGRLDATNVVRTLASIITNIALDHQAYLGDTVEKIAAEKAGIVKPGIPVFAGSMPDEAFRVIARKAEESSSECFRIPAGIPGPATYRFDGEKTVQEFDFEGRRITLPLPGAMQRRNFRLAAEVVTRLAPKLGLDLDRAFAGLADCRWPGRCQQVSERLIVDGGHNPDGISALKEALAEAFPGEKFAVLFAGFKDKDVAGSLRLLAPVAARFVFVPLAESDRPSYSGEELQTLAKEAGITAETTAAANAAAGLELAARDEKHRTLVSGSLYLAGEVLSHTQPETAILNLV</sequence>
<dbReference type="PANTHER" id="PTHR11136">
    <property type="entry name" value="FOLYLPOLYGLUTAMATE SYNTHASE-RELATED"/>
    <property type="match status" value="1"/>
</dbReference>
<evidence type="ECO:0000256" key="2">
    <source>
        <dbReference type="ARBA" id="ARBA00008276"/>
    </source>
</evidence>
<dbReference type="SUPFAM" id="SSF53623">
    <property type="entry name" value="MurD-like peptide ligases, catalytic domain"/>
    <property type="match status" value="1"/>
</dbReference>
<dbReference type="GO" id="GO:0005737">
    <property type="term" value="C:cytoplasm"/>
    <property type="evidence" value="ECO:0007669"/>
    <property type="project" value="TreeGrafter"/>
</dbReference>
<dbReference type="GO" id="GO:0008841">
    <property type="term" value="F:dihydrofolate synthase activity"/>
    <property type="evidence" value="ECO:0007669"/>
    <property type="project" value="TreeGrafter"/>
</dbReference>
<dbReference type="EC" id="6.3.2.17" evidence="3"/>
<keyword evidence="5" id="KW-0479">Metal-binding</keyword>
<evidence type="ECO:0000256" key="8">
    <source>
        <dbReference type="ARBA" id="ARBA00022842"/>
    </source>
</evidence>
<dbReference type="GO" id="GO:0005524">
    <property type="term" value="F:ATP binding"/>
    <property type="evidence" value="ECO:0007669"/>
    <property type="project" value="UniProtKB-KW"/>
</dbReference>
<keyword evidence="7" id="KW-0067">ATP-binding</keyword>